<keyword evidence="1" id="KW-0812">Transmembrane</keyword>
<protein>
    <submittedName>
        <fullName evidence="2">Uncharacterized protein</fullName>
    </submittedName>
</protein>
<evidence type="ECO:0000313" key="3">
    <source>
        <dbReference type="Proteomes" id="UP000285712"/>
    </source>
</evidence>
<name>A0A3R7ABQ6_APHAT</name>
<reference evidence="2 3" key="1">
    <citation type="submission" date="2018-08" db="EMBL/GenBank/DDBJ databases">
        <title>Aphanomyces genome sequencing and annotation.</title>
        <authorList>
            <person name="Minardi D."/>
            <person name="Oidtmann B."/>
            <person name="Van Der Giezen M."/>
            <person name="Studholme D.J."/>
        </authorList>
    </citation>
    <scope>NUCLEOTIDE SEQUENCE [LARGE SCALE GENOMIC DNA]</scope>
    <source>
        <strain evidence="2 3">Sv</strain>
    </source>
</reference>
<gene>
    <name evidence="2" type="ORF">DYB35_007678</name>
</gene>
<dbReference type="AlphaFoldDB" id="A0A3R7ABQ6"/>
<proteinExistence type="predicted"/>
<accession>A0A3R7ABQ6</accession>
<comment type="caution">
    <text evidence="2">The sequence shown here is derived from an EMBL/GenBank/DDBJ whole genome shotgun (WGS) entry which is preliminary data.</text>
</comment>
<keyword evidence="1" id="KW-1133">Transmembrane helix</keyword>
<organism evidence="2 3">
    <name type="scientific">Aphanomyces astaci</name>
    <name type="common">Crayfish plague agent</name>
    <dbReference type="NCBI Taxonomy" id="112090"/>
    <lineage>
        <taxon>Eukaryota</taxon>
        <taxon>Sar</taxon>
        <taxon>Stramenopiles</taxon>
        <taxon>Oomycota</taxon>
        <taxon>Saprolegniomycetes</taxon>
        <taxon>Saprolegniales</taxon>
        <taxon>Verrucalvaceae</taxon>
        <taxon>Aphanomyces</taxon>
    </lineage>
</organism>
<keyword evidence="1" id="KW-0472">Membrane</keyword>
<dbReference type="Proteomes" id="UP000285712">
    <property type="component" value="Unassembled WGS sequence"/>
</dbReference>
<sequence>VRLAYCVVPAVSAILGAITLYYMKHGSKTLVDRVPVANDSEKQSLLQNDTVYGTA</sequence>
<evidence type="ECO:0000256" key="1">
    <source>
        <dbReference type="SAM" id="Phobius"/>
    </source>
</evidence>
<feature type="transmembrane region" description="Helical" evidence="1">
    <location>
        <begin position="6"/>
        <end position="23"/>
    </location>
</feature>
<dbReference type="EMBL" id="QUTG01001917">
    <property type="protein sequence ID" value="RHY98352.1"/>
    <property type="molecule type" value="Genomic_DNA"/>
</dbReference>
<evidence type="ECO:0000313" key="2">
    <source>
        <dbReference type="EMBL" id="RHY98352.1"/>
    </source>
</evidence>
<feature type="non-terminal residue" evidence="2">
    <location>
        <position position="1"/>
    </location>
</feature>